<dbReference type="OrthoDB" id="6555615at2"/>
<gene>
    <name evidence="1" type="ORF">C2E15_12045</name>
</gene>
<sequence length="127" mass="14853">MSNAALAVPQKHATAPFTEIRLVHARVDKVERMTFDEFRKTWRQLLKNNSNPALNYFNRQNEEFKFCVMTLANRNAPGSFKVDEVGKPFEYFDESRRELIIVAMNKMARWGRILPHQFSIADSFLAE</sequence>
<dbReference type="EMBL" id="CP026377">
    <property type="protein sequence ID" value="AUX93736.1"/>
    <property type="molecule type" value="Genomic_DNA"/>
</dbReference>
<keyword evidence="2" id="KW-1185">Reference proteome</keyword>
<dbReference type="Proteomes" id="UP000238365">
    <property type="component" value="Chromosome"/>
</dbReference>
<evidence type="ECO:0000313" key="2">
    <source>
        <dbReference type="Proteomes" id="UP000238365"/>
    </source>
</evidence>
<name>A0A2L0IGN0_9GAMM</name>
<protein>
    <submittedName>
        <fullName evidence="1">Uncharacterized protein</fullName>
    </submittedName>
</protein>
<accession>A0A2L0IGN0</accession>
<dbReference type="KEGG" id="pgz:C2E15_12045"/>
<evidence type="ECO:0000313" key="1">
    <source>
        <dbReference type="EMBL" id="AUX93736.1"/>
    </source>
</evidence>
<reference evidence="1 2" key="1">
    <citation type="submission" date="2018-01" db="EMBL/GenBank/DDBJ databases">
        <title>Complete and assembled Genome of Pantoea gaviniae DSM22758T.</title>
        <authorList>
            <person name="Stevens M.J.A."/>
            <person name="Zurfluh K."/>
            <person name="Stephan R."/>
        </authorList>
    </citation>
    <scope>NUCLEOTIDE SEQUENCE [LARGE SCALE GENOMIC DNA]</scope>
    <source>
        <strain evidence="1 2">DSM 22758</strain>
    </source>
</reference>
<dbReference type="AlphaFoldDB" id="A0A2L0IGN0"/>
<organism evidence="1 2">
    <name type="scientific">Mixta gaviniae</name>
    <dbReference type="NCBI Taxonomy" id="665914"/>
    <lineage>
        <taxon>Bacteria</taxon>
        <taxon>Pseudomonadati</taxon>
        <taxon>Pseudomonadota</taxon>
        <taxon>Gammaproteobacteria</taxon>
        <taxon>Enterobacterales</taxon>
        <taxon>Erwiniaceae</taxon>
        <taxon>Mixta</taxon>
    </lineage>
</organism>
<proteinExistence type="predicted"/>